<evidence type="ECO:0000259" key="4">
    <source>
        <dbReference type="Pfam" id="PF07515"/>
    </source>
</evidence>
<comment type="caution">
    <text evidence="5">The sequence shown here is derived from an EMBL/GenBank/DDBJ whole genome shotgun (WGS) entry which is preliminary data.</text>
</comment>
<feature type="domain" description="Putative conjugal transfer nickase/helicase TraI C-terminal" evidence="4">
    <location>
        <begin position="772"/>
        <end position="889"/>
    </location>
</feature>
<dbReference type="Gene3D" id="1.10.3210.40">
    <property type="match status" value="1"/>
</dbReference>
<proteinExistence type="predicted"/>
<evidence type="ECO:0000259" key="3">
    <source>
        <dbReference type="Pfam" id="PF07514"/>
    </source>
</evidence>
<feature type="region of interest" description="Disordered" evidence="1">
    <location>
        <begin position="200"/>
        <end position="225"/>
    </location>
</feature>
<dbReference type="NCBIfam" id="TIGR03760">
    <property type="entry name" value="ICE_TraI_Pfluor"/>
    <property type="match status" value="1"/>
</dbReference>
<dbReference type="Pfam" id="PF07515">
    <property type="entry name" value="TraI_2_C"/>
    <property type="match status" value="1"/>
</dbReference>
<dbReference type="InterPro" id="IPR011119">
    <property type="entry name" value="Unchr_helicase_relaxase_TraI"/>
</dbReference>
<accession>A0A699GHT3</accession>
<feature type="region of interest" description="Disordered" evidence="1">
    <location>
        <begin position="614"/>
        <end position="655"/>
    </location>
</feature>
<dbReference type="InterPro" id="IPR022391">
    <property type="entry name" value="ICE_relaxase_PFGI-1"/>
</dbReference>
<gene>
    <name evidence="5" type="ORF">Tci_001178</name>
</gene>
<evidence type="ECO:0000256" key="1">
    <source>
        <dbReference type="SAM" id="MobiDB-lite"/>
    </source>
</evidence>
<dbReference type="AlphaFoldDB" id="A0A699GHT3"/>
<dbReference type="Pfam" id="PF07514">
    <property type="entry name" value="TraI_2"/>
    <property type="match status" value="1"/>
</dbReference>
<name>A0A699GHT3_TANCI</name>
<feature type="transmembrane region" description="Helical" evidence="2">
    <location>
        <begin position="149"/>
        <end position="171"/>
    </location>
</feature>
<keyword evidence="2" id="KW-0812">Transmembrane</keyword>
<dbReference type="SUPFAM" id="SSF46785">
    <property type="entry name" value="Winged helix' DNA-binding domain"/>
    <property type="match status" value="1"/>
</dbReference>
<evidence type="ECO:0000256" key="2">
    <source>
        <dbReference type="SAM" id="Phobius"/>
    </source>
</evidence>
<dbReference type="NCBIfam" id="NF041494">
    <property type="entry name" value="MobH"/>
    <property type="match status" value="1"/>
</dbReference>
<dbReference type="InterPro" id="IPR036390">
    <property type="entry name" value="WH_DNA-bd_sf"/>
</dbReference>
<keyword evidence="2" id="KW-0472">Membrane</keyword>
<evidence type="ECO:0000313" key="5">
    <source>
        <dbReference type="EMBL" id="GEU29200.1"/>
    </source>
</evidence>
<evidence type="ECO:0008006" key="6">
    <source>
        <dbReference type="Google" id="ProtNLM"/>
    </source>
</evidence>
<feature type="compositionally biased region" description="Polar residues" evidence="1">
    <location>
        <begin position="708"/>
        <end position="732"/>
    </location>
</feature>
<feature type="region of interest" description="Disordered" evidence="1">
    <location>
        <begin position="688"/>
        <end position="749"/>
    </location>
</feature>
<keyword evidence="2" id="KW-1133">Transmembrane helix</keyword>
<dbReference type="EMBL" id="BKCJ010000050">
    <property type="protein sequence ID" value="GEU29200.1"/>
    <property type="molecule type" value="Genomic_DNA"/>
</dbReference>
<protein>
    <recommendedName>
        <fullName evidence="6">HD/PDEase domain-containing protein</fullName>
    </recommendedName>
</protein>
<dbReference type="SUPFAM" id="SSF109604">
    <property type="entry name" value="HD-domain/PDEase-like"/>
    <property type="match status" value="1"/>
</dbReference>
<organism evidence="5">
    <name type="scientific">Tanacetum cinerariifolium</name>
    <name type="common">Dalmatian daisy</name>
    <name type="synonym">Chrysanthemum cinerariifolium</name>
    <dbReference type="NCBI Taxonomy" id="118510"/>
    <lineage>
        <taxon>Eukaryota</taxon>
        <taxon>Viridiplantae</taxon>
        <taxon>Streptophyta</taxon>
        <taxon>Embryophyta</taxon>
        <taxon>Tracheophyta</taxon>
        <taxon>Spermatophyta</taxon>
        <taxon>Magnoliopsida</taxon>
        <taxon>eudicotyledons</taxon>
        <taxon>Gunneridae</taxon>
        <taxon>Pentapetalae</taxon>
        <taxon>asterids</taxon>
        <taxon>campanulids</taxon>
        <taxon>Asterales</taxon>
        <taxon>Asteraceae</taxon>
        <taxon>Asteroideae</taxon>
        <taxon>Anthemideae</taxon>
        <taxon>Anthemidinae</taxon>
        <taxon>Tanacetum</taxon>
    </lineage>
</organism>
<reference evidence="5" key="1">
    <citation type="journal article" date="2019" name="Sci. Rep.">
        <title>Draft genome of Tanacetum cinerariifolium, the natural source of mosquito coil.</title>
        <authorList>
            <person name="Yamashiro T."/>
            <person name="Shiraishi A."/>
            <person name="Satake H."/>
            <person name="Nakayama K."/>
        </authorList>
    </citation>
    <scope>NUCLEOTIDE SEQUENCE</scope>
</reference>
<feature type="domain" description="Uncharacterised" evidence="3">
    <location>
        <begin position="251"/>
        <end position="567"/>
    </location>
</feature>
<sequence>MHFEPHTSRFFIAQGPHDLDAPAPHDRVHDIFEIVRLLGECGLAPWTHPLLTLLGTYADIEAFAPRDDPVPAVRDFLVHFRLGYSGPHLEPCPDDLQGVQGAAGAARTMEGVEGVDDPSRLCRGERASGSQLREGKWLRVTRSERGGAVSGWIVAFASATVIFAAAALGIIEIRWASKHSLLARLAQLLRDISRHLDGAIPDQDRNAPPIPHAPAAPARQPLAHTTPSADRDRIAYLGSEAGWYAVLSANDLIFCIEGDEVIKRIVRATRVAPDIFARDLHPALMNFAEFVQLLPASESHHHANPGGLLAHTLETVLHALTIRTGYLLPLGAGAEVIAAERDFWTYAVFFAALLHDVGKPVADLKIQWKRGKTSEPVLWTATAGSLNDCAATEYFVGFKKKSERNYDTHAKLGAILLQRLVPGSTLASMAHVPAGLQELNQYLAGERAGALHEIVQKADQESTRRNLATGSRARFTSARAVPLIERLMGAMAAMFKEGGHLPLNRDGAAGWVYDDCVWLVAKRVADSVREFILKQEKDEDAGFPGETKNDRLFDAWQEYGCIRPNPATGQAIWRVAVNGMNQEGESAYRHELSVLCFPVDKIWSDRSQVPEAMSGTVEALPSGPRGQSNVEAPASAAPVKVSGDTIPTDSRAEAVDARKIPAPKFAAGISGLFNKSGTSFADDLLEERDTAEAEQRKARREKKHRQTDATNSVTAASLQEDQSIQATGQPSQVDVPELPGPILQPPVLLPSEKLPGLGQKAAKEPTVLAIGFMQWVQRNLADGSMKHNEAGAPVHFVEYGMALVSPLIFRLYAAATETMHNKPEDPDFAMRVQRELLRAQWHCPAPGGKNVWTLYVAKKGGQASSKLSAVVLRDPKRWVVPVPPPNPFVTATDGIMHSSVGL</sequence>
<dbReference type="InterPro" id="IPR011093">
    <property type="entry name" value="TraI_2_C"/>
</dbReference>
<feature type="compositionally biased region" description="Pro residues" evidence="1">
    <location>
        <begin position="738"/>
        <end position="748"/>
    </location>
</feature>